<dbReference type="PANTHER" id="PTHR30349">
    <property type="entry name" value="PHAGE INTEGRASE-RELATED"/>
    <property type="match status" value="1"/>
</dbReference>
<proteinExistence type="inferred from homology"/>
<evidence type="ECO:0000256" key="8">
    <source>
        <dbReference type="ARBA" id="ARBA00023306"/>
    </source>
</evidence>
<keyword evidence="4 9" id="KW-0159">Chromosome partition</keyword>
<dbReference type="Gene3D" id="1.10.443.10">
    <property type="entry name" value="Intergrase catalytic core"/>
    <property type="match status" value="1"/>
</dbReference>
<dbReference type="Pfam" id="PF02899">
    <property type="entry name" value="Phage_int_SAM_1"/>
    <property type="match status" value="1"/>
</dbReference>
<name>A0ABY9Z0Q0_9GAMM</name>
<keyword evidence="8 9" id="KW-0131">Cell cycle</keyword>
<dbReference type="SUPFAM" id="SSF56349">
    <property type="entry name" value="DNA breaking-rejoining enzymes"/>
    <property type="match status" value="1"/>
</dbReference>
<evidence type="ECO:0000259" key="10">
    <source>
        <dbReference type="PROSITE" id="PS51898"/>
    </source>
</evidence>
<keyword evidence="3 9" id="KW-0132">Cell division</keyword>
<protein>
    <recommendedName>
        <fullName evidence="9">Tyrosine recombinase XerC</fullName>
    </recommendedName>
</protein>
<dbReference type="InterPro" id="IPR004107">
    <property type="entry name" value="Integrase_SAM-like_N"/>
</dbReference>
<dbReference type="InterPro" id="IPR050090">
    <property type="entry name" value="Tyrosine_recombinase_XerCD"/>
</dbReference>
<feature type="active site" description="O-(3'-phospho-DNA)-tyrosine intermediate" evidence="9">
    <location>
        <position position="275"/>
    </location>
</feature>
<feature type="domain" description="Core-binding (CB)" evidence="11">
    <location>
        <begin position="4"/>
        <end position="88"/>
    </location>
</feature>
<feature type="active site" evidence="9">
    <location>
        <position position="171"/>
    </location>
</feature>
<dbReference type="Pfam" id="PF00589">
    <property type="entry name" value="Phage_integrase"/>
    <property type="match status" value="1"/>
</dbReference>
<accession>A0ABY9Z0Q0</accession>
<evidence type="ECO:0000256" key="3">
    <source>
        <dbReference type="ARBA" id="ARBA00022618"/>
    </source>
</evidence>
<evidence type="ECO:0000256" key="9">
    <source>
        <dbReference type="HAMAP-Rule" id="MF_01808"/>
    </source>
</evidence>
<dbReference type="InterPro" id="IPR002104">
    <property type="entry name" value="Integrase_catalytic"/>
</dbReference>
<evidence type="ECO:0000256" key="6">
    <source>
        <dbReference type="ARBA" id="ARBA00023125"/>
    </source>
</evidence>
<dbReference type="InterPro" id="IPR044068">
    <property type="entry name" value="CB"/>
</dbReference>
<dbReference type="RefSeq" id="WP_311884052.1">
    <property type="nucleotide sequence ID" value="NZ_CP119391.1"/>
</dbReference>
<keyword evidence="13" id="KW-1185">Reference proteome</keyword>
<organism evidence="12 13">
    <name type="scientific">Halomonas piscis</name>
    <dbReference type="NCBI Taxonomy" id="3031727"/>
    <lineage>
        <taxon>Bacteria</taxon>
        <taxon>Pseudomonadati</taxon>
        <taxon>Pseudomonadota</taxon>
        <taxon>Gammaproteobacteria</taxon>
        <taxon>Oceanospirillales</taxon>
        <taxon>Halomonadaceae</taxon>
        <taxon>Halomonas</taxon>
    </lineage>
</organism>
<comment type="similarity">
    <text evidence="9">Belongs to the 'phage' integrase family. XerC subfamily.</text>
</comment>
<feature type="active site" evidence="9">
    <location>
        <position position="240"/>
    </location>
</feature>
<dbReference type="PROSITE" id="PS51900">
    <property type="entry name" value="CB"/>
    <property type="match status" value="1"/>
</dbReference>
<evidence type="ECO:0000256" key="7">
    <source>
        <dbReference type="ARBA" id="ARBA00023172"/>
    </source>
</evidence>
<keyword evidence="5 9" id="KW-0229">DNA integration</keyword>
<evidence type="ECO:0000256" key="5">
    <source>
        <dbReference type="ARBA" id="ARBA00022908"/>
    </source>
</evidence>
<dbReference type="Gene3D" id="1.10.150.130">
    <property type="match status" value="1"/>
</dbReference>
<dbReference type="Proteomes" id="UP001301869">
    <property type="component" value="Chromosome"/>
</dbReference>
<comment type="function">
    <text evidence="9">Site-specific tyrosine recombinase, which acts by catalyzing the cutting and rejoining of the recombining DNA molecules. The XerC-XerD complex is essential to convert dimers of the bacterial chromosome into monomers to permit their segregation at cell division. It also contributes to the segregational stability of plasmids.</text>
</comment>
<evidence type="ECO:0000313" key="12">
    <source>
        <dbReference type="EMBL" id="WNK20408.1"/>
    </source>
</evidence>
<sequence>MSDVALDRQIKAFLGAMETHSSPATVDAYRRDLAAFAAFAARRGVDDVCRLDTPLVRGFLGAERSRGLAPRSLARRRAALSRFGEYAVAEGLLRDNPVALLRTPKQPDHLPRPVDVDVLSRFLDTPHDGTSLGRRDQAMLELFYTAGLRLAELAALNLADLAAGRVRVTGKGGKPRQMPVGRRAAEALANWYPARDELAGAGEPALFVGQRGARLGHRAIQKRLAKLALARGLPEHLHPHRLRHSFASHLLESSQDLRAVQELLGHANLSTTQVYTRLDWQHLAESYDAAHPRARRRHSE</sequence>
<comment type="subunit">
    <text evidence="9">Forms a cyclic heterotetrameric complex composed of two molecules of XerC and two molecules of XerD.</text>
</comment>
<comment type="subcellular location">
    <subcellularLocation>
        <location evidence="1 9">Cytoplasm</location>
    </subcellularLocation>
</comment>
<dbReference type="HAMAP" id="MF_01808">
    <property type="entry name" value="Recomb_XerC_XerD"/>
    <property type="match status" value="1"/>
</dbReference>
<dbReference type="PROSITE" id="PS51898">
    <property type="entry name" value="TYR_RECOMBINASE"/>
    <property type="match status" value="1"/>
</dbReference>
<feature type="active site" evidence="9">
    <location>
        <position position="266"/>
    </location>
</feature>
<evidence type="ECO:0000256" key="1">
    <source>
        <dbReference type="ARBA" id="ARBA00004496"/>
    </source>
</evidence>
<evidence type="ECO:0000256" key="2">
    <source>
        <dbReference type="ARBA" id="ARBA00022490"/>
    </source>
</evidence>
<dbReference type="InterPro" id="IPR013762">
    <property type="entry name" value="Integrase-like_cat_sf"/>
</dbReference>
<dbReference type="EMBL" id="CP119391">
    <property type="protein sequence ID" value="WNK20408.1"/>
    <property type="molecule type" value="Genomic_DNA"/>
</dbReference>
<evidence type="ECO:0000259" key="11">
    <source>
        <dbReference type="PROSITE" id="PS51900"/>
    </source>
</evidence>
<keyword evidence="7 9" id="KW-0233">DNA recombination</keyword>
<feature type="active site" evidence="9">
    <location>
        <position position="149"/>
    </location>
</feature>
<feature type="active site" evidence="9">
    <location>
        <position position="243"/>
    </location>
</feature>
<dbReference type="InterPro" id="IPR023009">
    <property type="entry name" value="Tyrosine_recombinase_XerC/XerD"/>
</dbReference>
<reference evidence="12 13" key="1">
    <citation type="submission" date="2023-03" db="EMBL/GenBank/DDBJ databases">
        <title>Halomonas sp. nov., isolated from Korean tranditional fermented seafood 'Jeotgal'.</title>
        <authorList>
            <person name="Kim B."/>
            <person name="Shin N.-R."/>
        </authorList>
    </citation>
    <scope>NUCLEOTIDE SEQUENCE [LARGE SCALE GENOMIC DNA]</scope>
    <source>
        <strain evidence="12 13">SG2L-4</strain>
    </source>
</reference>
<dbReference type="InterPro" id="IPR010998">
    <property type="entry name" value="Integrase_recombinase_N"/>
</dbReference>
<keyword evidence="6 9" id="KW-0238">DNA-binding</keyword>
<dbReference type="InterPro" id="IPR011010">
    <property type="entry name" value="DNA_brk_join_enz"/>
</dbReference>
<dbReference type="PANTHER" id="PTHR30349:SF81">
    <property type="entry name" value="TYROSINE RECOMBINASE XERC"/>
    <property type="match status" value="1"/>
</dbReference>
<evidence type="ECO:0000313" key="13">
    <source>
        <dbReference type="Proteomes" id="UP001301869"/>
    </source>
</evidence>
<evidence type="ECO:0000256" key="4">
    <source>
        <dbReference type="ARBA" id="ARBA00022829"/>
    </source>
</evidence>
<feature type="domain" description="Tyr recombinase" evidence="10">
    <location>
        <begin position="109"/>
        <end position="288"/>
    </location>
</feature>
<keyword evidence="2 9" id="KW-0963">Cytoplasm</keyword>
<gene>
    <name evidence="9" type="primary">xerC</name>
    <name evidence="12" type="ORF">P1P91_01595</name>
</gene>